<keyword evidence="1" id="KW-0040">ANK repeat</keyword>
<organism evidence="2 3">
    <name type="scientific">Pseudomonas lutea</name>
    <dbReference type="NCBI Taxonomy" id="243924"/>
    <lineage>
        <taxon>Bacteria</taxon>
        <taxon>Pseudomonadati</taxon>
        <taxon>Pseudomonadota</taxon>
        <taxon>Gammaproteobacteria</taxon>
        <taxon>Pseudomonadales</taxon>
        <taxon>Pseudomonadaceae</taxon>
        <taxon>Pseudomonas</taxon>
    </lineage>
</organism>
<dbReference type="InterPro" id="IPR036770">
    <property type="entry name" value="Ankyrin_rpt-contain_sf"/>
</dbReference>
<dbReference type="Proteomes" id="UP000183210">
    <property type="component" value="Unassembled WGS sequence"/>
</dbReference>
<dbReference type="InterPro" id="IPR002110">
    <property type="entry name" value="Ankyrin_rpt"/>
</dbReference>
<evidence type="ECO:0000313" key="3">
    <source>
        <dbReference type="Proteomes" id="UP000183210"/>
    </source>
</evidence>
<gene>
    <name evidence="2" type="ORF">SAMN05216409_1213</name>
</gene>
<evidence type="ECO:0000313" key="2">
    <source>
        <dbReference type="EMBL" id="SER43203.1"/>
    </source>
</evidence>
<evidence type="ECO:0000256" key="1">
    <source>
        <dbReference type="PROSITE-ProRule" id="PRU00023"/>
    </source>
</evidence>
<dbReference type="EMBL" id="FOEV01000021">
    <property type="protein sequence ID" value="SER43203.1"/>
    <property type="molecule type" value="Genomic_DNA"/>
</dbReference>
<dbReference type="RefSeq" id="WP_083398004.1">
    <property type="nucleotide sequence ID" value="NZ_FOEV01000021.1"/>
</dbReference>
<sequence length="312" mass="35484">MKDKLLALAFQGNWALLLPILKEHPHLINCATENKGYTVLHQAAWHGADLSIIGQLLSLGADPRIRTMNKSQTAQEIAKEKHRERQDLQYLLTAQKRTLAQLIRKAVTESPDLFSAYDGNQVICDRLIECLGWNSDAEAETAFKERVAAAFKAVTGVDLSSDRPINCGPDRSYNMHSTQSFWSGEFFKLLHEKASRSYTIPIEKNWAVISDIFYPAPSHWGLRGDLFLWLEMREFLCHVPIPDQPEVLARIISSTFSALTGEVLDSSEPIFIKRFSRGGMSSGMVSSQFWLKEFIPLMQQRAKWLQKSWETK</sequence>
<protein>
    <recommendedName>
        <fullName evidence="4">Ankyrin</fullName>
    </recommendedName>
</protein>
<dbReference type="SUPFAM" id="SSF48403">
    <property type="entry name" value="Ankyrin repeat"/>
    <property type="match status" value="1"/>
</dbReference>
<dbReference type="Gene3D" id="1.25.40.20">
    <property type="entry name" value="Ankyrin repeat-containing domain"/>
    <property type="match status" value="1"/>
</dbReference>
<name>A0A9X8MHH7_9PSED</name>
<reference evidence="2 3" key="1">
    <citation type="submission" date="2016-10" db="EMBL/GenBank/DDBJ databases">
        <authorList>
            <person name="Varghese N."/>
            <person name="Submissions S."/>
        </authorList>
    </citation>
    <scope>NUCLEOTIDE SEQUENCE [LARGE SCALE GENOMIC DNA]</scope>
    <source>
        <strain evidence="2 3">LMG 21974</strain>
    </source>
</reference>
<evidence type="ECO:0008006" key="4">
    <source>
        <dbReference type="Google" id="ProtNLM"/>
    </source>
</evidence>
<dbReference type="GeneID" id="300269457"/>
<comment type="caution">
    <text evidence="2">The sequence shown here is derived from an EMBL/GenBank/DDBJ whole genome shotgun (WGS) entry which is preliminary data.</text>
</comment>
<accession>A0A9X8MHH7</accession>
<dbReference type="PROSITE" id="PS50088">
    <property type="entry name" value="ANK_REPEAT"/>
    <property type="match status" value="1"/>
</dbReference>
<dbReference type="AlphaFoldDB" id="A0A9X8MHH7"/>
<feature type="repeat" description="ANK" evidence="1">
    <location>
        <begin position="35"/>
        <end position="68"/>
    </location>
</feature>
<proteinExistence type="predicted"/>